<keyword evidence="4" id="KW-1185">Reference proteome</keyword>
<dbReference type="AlphaFoldDB" id="A0A1B8SDN4"/>
<dbReference type="SUPFAM" id="SSF160935">
    <property type="entry name" value="VPA0735-like"/>
    <property type="match status" value="1"/>
</dbReference>
<sequence>MTTSLAAAAMAMLMMAPRAVGESAPSQLLQPVIDQLLEAQQQITDTNTGFPFITPADLSTLGEYQQMLAGTMFASSLNMLARNEFHDVVMPWAPYPWSANVADPQPFLTYNNPDNFYSSLPVDPDKTYVITVHPAPGTQDVTFLANSGNGVTTDFEPLAAGVDLANATPNADGSYTIVLSSTAPTGVSAGNWVDIAGADTVVVRDTLGDWGQIHNSFSIEEQGASGALTFPLLSDDQILSMLGTIAANLPRENLSGSYLGQFQGVDTVPVNTFSDIAPTTEHIPGPLLSNQLTSLGHFSLAPDQALIVRVPQIDAAYSSIMVANAWGQTAPFATTFGSLNNTQTVHDSDGFTYYVISAKDPGVANWVDNSGITHGGVWLRWQNITGSVPSIPVRTEVVDVADVKNEIGNLLPADTPLVSAAERAADLQERLFEYGYAHDQSHGIAWVGANLMYDQVKAAMGAEQFTAIFGGQTDVPSVLDRLTPEFSPNLATLAHDILTNPDGSLSALINNVPLAIKDIELPVILLVERLQVLAGHTTEAIQTAVSSGDLPQLWTALDTAAQGLGSIFDLTLTDPATSITAGFLNARDDLAVAVMNAPGGFAPLSESTPLWDSLAALNEALIHTLAHSAAGTALLDPGDIAALDLLP</sequence>
<feature type="chain" id="PRO_5008614023" description="DUF1214 domain-containing protein" evidence="1">
    <location>
        <begin position="22"/>
        <end position="647"/>
    </location>
</feature>
<evidence type="ECO:0000259" key="2">
    <source>
        <dbReference type="Pfam" id="PF06742"/>
    </source>
</evidence>
<evidence type="ECO:0000256" key="1">
    <source>
        <dbReference type="SAM" id="SignalP"/>
    </source>
</evidence>
<proteinExistence type="predicted"/>
<evidence type="ECO:0000313" key="3">
    <source>
        <dbReference type="EMBL" id="OBY30834.1"/>
    </source>
</evidence>
<keyword evidence="1" id="KW-0732">Signal</keyword>
<gene>
    <name evidence="3" type="ORF">ACT18_15305</name>
</gene>
<dbReference type="STRING" id="354243.BST28_20265"/>
<dbReference type="EMBL" id="LFOE01000024">
    <property type="protein sequence ID" value="OBY30834.1"/>
    <property type="molecule type" value="Genomic_DNA"/>
</dbReference>
<name>A0A1B8SDN4_9MYCO</name>
<evidence type="ECO:0000313" key="4">
    <source>
        <dbReference type="Proteomes" id="UP000092668"/>
    </source>
</evidence>
<dbReference type="PATRIC" id="fig|354243.3.peg.3168"/>
<dbReference type="InterPro" id="IPR010621">
    <property type="entry name" value="DUF1214"/>
</dbReference>
<organism evidence="3 4">
    <name type="scientific">Mycolicibacter kumamotonensis</name>
    <dbReference type="NCBI Taxonomy" id="354243"/>
    <lineage>
        <taxon>Bacteria</taxon>
        <taxon>Bacillati</taxon>
        <taxon>Actinomycetota</taxon>
        <taxon>Actinomycetes</taxon>
        <taxon>Mycobacteriales</taxon>
        <taxon>Mycobacteriaceae</taxon>
        <taxon>Mycolicibacter</taxon>
    </lineage>
</organism>
<feature type="signal peptide" evidence="1">
    <location>
        <begin position="1"/>
        <end position="21"/>
    </location>
</feature>
<protein>
    <recommendedName>
        <fullName evidence="2">DUF1214 domain-containing protein</fullName>
    </recommendedName>
</protein>
<comment type="caution">
    <text evidence="3">The sequence shown here is derived from an EMBL/GenBank/DDBJ whole genome shotgun (WGS) entry which is preliminary data.</text>
</comment>
<dbReference type="Pfam" id="PF06742">
    <property type="entry name" value="DUF1214"/>
    <property type="match status" value="1"/>
</dbReference>
<reference evidence="3 4" key="1">
    <citation type="submission" date="2015-06" db="EMBL/GenBank/DDBJ databases">
        <title>Genome sequence of Mycobacterium kumamotonense strain Roo.</title>
        <authorList>
            <person name="Greninger A.L."/>
            <person name="Cunningham G."/>
            <person name="Miller S."/>
        </authorList>
    </citation>
    <scope>NUCLEOTIDE SEQUENCE [LARGE SCALE GENOMIC DNA]</scope>
    <source>
        <strain evidence="3 4">Roo</strain>
    </source>
</reference>
<accession>A0A1B8SDN4</accession>
<dbReference type="Proteomes" id="UP000092668">
    <property type="component" value="Unassembled WGS sequence"/>
</dbReference>
<feature type="domain" description="DUF1214" evidence="2">
    <location>
        <begin position="121"/>
        <end position="199"/>
    </location>
</feature>